<feature type="region of interest" description="Disordered" evidence="1">
    <location>
        <begin position="66"/>
        <end position="176"/>
    </location>
</feature>
<evidence type="ECO:0000313" key="3">
    <source>
        <dbReference type="Proteomes" id="UP000515908"/>
    </source>
</evidence>
<keyword evidence="3" id="KW-1185">Reference proteome</keyword>
<feature type="compositionally biased region" description="Basic and acidic residues" evidence="1">
    <location>
        <begin position="316"/>
        <end position="336"/>
    </location>
</feature>
<evidence type="ECO:0000313" key="2">
    <source>
        <dbReference type="EMBL" id="CAD2217601.1"/>
    </source>
</evidence>
<reference evidence="2 3" key="1">
    <citation type="submission" date="2020-08" db="EMBL/GenBank/DDBJ databases">
        <authorList>
            <person name="Newling K."/>
            <person name="Davey J."/>
            <person name="Forrester S."/>
        </authorList>
    </citation>
    <scope>NUCLEOTIDE SEQUENCE [LARGE SCALE GENOMIC DNA]</scope>
    <source>
        <strain evidence="3">Crithidia deanei Carvalho (ATCC PRA-265)</strain>
    </source>
</reference>
<feature type="compositionally biased region" description="Basic and acidic residues" evidence="1">
    <location>
        <begin position="73"/>
        <end position="148"/>
    </location>
</feature>
<dbReference type="VEuPathDB" id="TriTrypDB:ADEAN_000507900"/>
<feature type="compositionally biased region" description="Acidic residues" evidence="1">
    <location>
        <begin position="527"/>
        <end position="536"/>
    </location>
</feature>
<dbReference type="OrthoDB" id="273681at2759"/>
<dbReference type="AlphaFoldDB" id="A0A7G2CF45"/>
<dbReference type="EMBL" id="LR877153">
    <property type="protein sequence ID" value="CAD2217601.1"/>
    <property type="molecule type" value="Genomic_DNA"/>
</dbReference>
<evidence type="ECO:0000256" key="1">
    <source>
        <dbReference type="SAM" id="MobiDB-lite"/>
    </source>
</evidence>
<dbReference type="Proteomes" id="UP000515908">
    <property type="component" value="Chromosome 09"/>
</dbReference>
<accession>A0A7G2CF45</accession>
<feature type="compositionally biased region" description="Acidic residues" evidence="1">
    <location>
        <begin position="158"/>
        <end position="170"/>
    </location>
</feature>
<sequence length="536" mass="61020">MSAIVTTQRYNWMGYHGTETDEVDTALLRLDGSDKADNNNYERRQQVVGDIKERLYLIKKDLDLIPEEELRAEEEQRQRRKQEKERRAQEEKQRQAEEKQRQAEEAERRKEEQRQAQEEAQQRQAEEAAREAEEAQKRQAEEAEEAARAARWRALHDSDDDSDAEQEQNELLEGYVRSQEEIDDAVKGFAAGTRGLLLAQGAGYVSYLDGGVHLTLEQLEQHNSAYRPGTERLYLAAGGDGSFPSEEEFNTQALREALQERELARQKLESRKVLEDPTYAARLRTEEKDAEGQPLLQLSEEDAERDVSTYNAALNDAKEAETTTRQEYNQRAKEWSSKINTALYSSVAEGGEAVRVLPEEVSGANFAAATQAAVVMPPAPAEEETNNNKEEEDPYRELGDDEPQPQENNEPKEDPYRELGDDEPQNNNNAAEDPYRELGDDVEEELPVDDATPETQVASERVQQHHENNENENIHTIEDPVKPEAPQPSAPVEGESHTERVVEEEHVSLKDDDFTAGNNNNTNEEKTAEEDYDREL</sequence>
<gene>
    <name evidence="2" type="ORF">ADEAN_000507900</name>
</gene>
<organism evidence="2 3">
    <name type="scientific">Angomonas deanei</name>
    <dbReference type="NCBI Taxonomy" id="59799"/>
    <lineage>
        <taxon>Eukaryota</taxon>
        <taxon>Discoba</taxon>
        <taxon>Euglenozoa</taxon>
        <taxon>Kinetoplastea</taxon>
        <taxon>Metakinetoplastina</taxon>
        <taxon>Trypanosomatida</taxon>
        <taxon>Trypanosomatidae</taxon>
        <taxon>Strigomonadinae</taxon>
        <taxon>Angomonas</taxon>
    </lineage>
</organism>
<feature type="compositionally biased region" description="Basic and acidic residues" evidence="1">
    <location>
        <begin position="462"/>
        <end position="482"/>
    </location>
</feature>
<protein>
    <submittedName>
        <fullName evidence="2">Uncharacterized protein</fullName>
    </submittedName>
</protein>
<feature type="compositionally biased region" description="Acidic residues" evidence="1">
    <location>
        <begin position="440"/>
        <end position="452"/>
    </location>
</feature>
<feature type="region of interest" description="Disordered" evidence="1">
    <location>
        <begin position="315"/>
        <end position="336"/>
    </location>
</feature>
<feature type="compositionally biased region" description="Basic and acidic residues" evidence="1">
    <location>
        <begin position="409"/>
        <end position="419"/>
    </location>
</feature>
<name>A0A7G2CF45_9TRYP</name>
<proteinExistence type="predicted"/>
<feature type="compositionally biased region" description="Acidic residues" evidence="1">
    <location>
        <begin position="381"/>
        <end position="404"/>
    </location>
</feature>
<feature type="region of interest" description="Disordered" evidence="1">
    <location>
        <begin position="374"/>
        <end position="536"/>
    </location>
</feature>
<feature type="compositionally biased region" description="Basic and acidic residues" evidence="1">
    <location>
        <begin position="494"/>
        <end position="513"/>
    </location>
</feature>